<evidence type="ECO:0000313" key="2">
    <source>
        <dbReference type="Proteomes" id="UP000001312"/>
    </source>
</evidence>
<protein>
    <submittedName>
        <fullName evidence="1">Uncharacterized protein</fullName>
    </submittedName>
</protein>
<proteinExistence type="predicted"/>
<reference evidence="2" key="1">
    <citation type="journal article" date="2011" name="PLoS Genet.">
        <title>Genomic analysis of the necrotrophic fungal pathogens Sclerotinia sclerotiorum and Botrytis cinerea.</title>
        <authorList>
            <person name="Amselem J."/>
            <person name="Cuomo C.A."/>
            <person name="van Kan J.A."/>
            <person name="Viaud M."/>
            <person name="Benito E.P."/>
            <person name="Couloux A."/>
            <person name="Coutinho P.M."/>
            <person name="de Vries R.P."/>
            <person name="Dyer P.S."/>
            <person name="Fillinger S."/>
            <person name="Fournier E."/>
            <person name="Gout L."/>
            <person name="Hahn M."/>
            <person name="Kohn L."/>
            <person name="Lapalu N."/>
            <person name="Plummer K.M."/>
            <person name="Pradier J.M."/>
            <person name="Quevillon E."/>
            <person name="Sharon A."/>
            <person name="Simon A."/>
            <person name="ten Have A."/>
            <person name="Tudzynski B."/>
            <person name="Tudzynski P."/>
            <person name="Wincker P."/>
            <person name="Andrew M."/>
            <person name="Anthouard V."/>
            <person name="Beever R.E."/>
            <person name="Beffa R."/>
            <person name="Benoit I."/>
            <person name="Bouzid O."/>
            <person name="Brault B."/>
            <person name="Chen Z."/>
            <person name="Choquer M."/>
            <person name="Collemare J."/>
            <person name="Cotton P."/>
            <person name="Danchin E.G."/>
            <person name="Da Silva C."/>
            <person name="Gautier A."/>
            <person name="Giraud C."/>
            <person name="Giraud T."/>
            <person name="Gonzalez C."/>
            <person name="Grossetete S."/>
            <person name="Guldener U."/>
            <person name="Henrissat B."/>
            <person name="Howlett B.J."/>
            <person name="Kodira C."/>
            <person name="Kretschmer M."/>
            <person name="Lappartient A."/>
            <person name="Leroch M."/>
            <person name="Levis C."/>
            <person name="Mauceli E."/>
            <person name="Neuveglise C."/>
            <person name="Oeser B."/>
            <person name="Pearson M."/>
            <person name="Poulain J."/>
            <person name="Poussereau N."/>
            <person name="Quesneville H."/>
            <person name="Rascle C."/>
            <person name="Schumacher J."/>
            <person name="Segurens B."/>
            <person name="Sexton A."/>
            <person name="Silva E."/>
            <person name="Sirven C."/>
            <person name="Soanes D.M."/>
            <person name="Talbot N.J."/>
            <person name="Templeton M."/>
            <person name="Yandava C."/>
            <person name="Yarden O."/>
            <person name="Zeng Q."/>
            <person name="Rollins J.A."/>
            <person name="Lebrun M.H."/>
            <person name="Dickman M."/>
        </authorList>
    </citation>
    <scope>NUCLEOTIDE SEQUENCE [LARGE SCALE GENOMIC DNA]</scope>
    <source>
        <strain evidence="2">ATCC 18683 / 1980 / Ss-1</strain>
    </source>
</reference>
<dbReference type="AlphaFoldDB" id="A7EFU3"/>
<dbReference type="GeneID" id="5490445"/>
<name>A7EFU3_SCLS1</name>
<dbReference type="STRING" id="665079.A7EFU3"/>
<dbReference type="HOGENOM" id="CLU_1042664_0_0_1"/>
<evidence type="ECO:0000313" key="1">
    <source>
        <dbReference type="EMBL" id="EDO01709.1"/>
    </source>
</evidence>
<sequence>MAEQSWLTRIFADQMTIQPEPLQRNCPLDNGRLQPSTARVSASPSTVGSLECIPLEIMHMILNLLDLQSLTDIRAIEGRESLTGEFHVKHVTMGLEMKAVDIVIGILFTPLLDTLTIFRSCKVRPGRGFAVKGWSLEDIGEVSFVFAKIGRSDDTEFEIPSFDSFYFNFALRAASISLGDWEYGHISQTARTQLYLWIDGHNIGPEFWGYLTEEGRVIGFLKKNVEGRHATISDLPACKAALRWLDDLGGSEAMGKELRRLEDQMLG</sequence>
<organism evidence="1 2">
    <name type="scientific">Sclerotinia sclerotiorum (strain ATCC 18683 / 1980 / Ss-1)</name>
    <name type="common">White mold</name>
    <name type="synonym">Whetzelinia sclerotiorum</name>
    <dbReference type="NCBI Taxonomy" id="665079"/>
    <lineage>
        <taxon>Eukaryota</taxon>
        <taxon>Fungi</taxon>
        <taxon>Dikarya</taxon>
        <taxon>Ascomycota</taxon>
        <taxon>Pezizomycotina</taxon>
        <taxon>Leotiomycetes</taxon>
        <taxon>Helotiales</taxon>
        <taxon>Sclerotiniaceae</taxon>
        <taxon>Sclerotinia</taxon>
    </lineage>
</organism>
<gene>
    <name evidence="1" type="ORF">SS1G_04184</name>
</gene>
<keyword evidence="2" id="KW-1185">Reference proteome</keyword>
<dbReference type="InParanoid" id="A7EFU3"/>
<dbReference type="KEGG" id="ssl:SS1G_04184"/>
<accession>A7EFU3</accession>
<dbReference type="RefSeq" id="XP_001594377.1">
    <property type="nucleotide sequence ID" value="XM_001594327.1"/>
</dbReference>
<dbReference type="EMBL" id="CH476625">
    <property type="protein sequence ID" value="EDO01709.1"/>
    <property type="molecule type" value="Genomic_DNA"/>
</dbReference>
<dbReference type="Proteomes" id="UP000001312">
    <property type="component" value="Unassembled WGS sequence"/>
</dbReference>